<comment type="similarity">
    <text evidence="3">Belongs to the enoyl-CoA hydratase/isomerase family.</text>
</comment>
<dbReference type="InterPro" id="IPR029045">
    <property type="entry name" value="ClpP/crotonase-like_dom_sf"/>
</dbReference>
<dbReference type="Pfam" id="PF00378">
    <property type="entry name" value="ECH_1"/>
    <property type="match status" value="1"/>
</dbReference>
<proteinExistence type="inferred from homology"/>
<dbReference type="InterPro" id="IPR047180">
    <property type="entry name" value="HoxX-like"/>
</dbReference>
<dbReference type="AlphaFoldDB" id="A0A9P4TXX4"/>
<comment type="pathway">
    <text evidence="1">Mycotoxin biosynthesis.</text>
</comment>
<sequence>MKILFLCTAHNSLSQRLFLALSTSHSVTIEYALSDELMISAAQLAKPDLIICPFLTARVPKEIYNEYLTLIIHPGPPGDAGPSALDWVLLGDDGSIEDSSLLLESLDKEICRPGRTHWGITILQAIEEFDAGPVWAFEQFTLDIDQPGMTKSELYRGPVSRAAITAALVAVDRIQKAVIFSRVAAATNGAESEACSLTRISPHLKANHEFKLLSVGSRLPFQGGKTHDRPLLRAAQREFDLSRHTAQQISRRIRCADSQPGSLSKIFGPNLYVYGGIIDECPGGPNPGNALGAAPGTIVATRKEAVCISTCDGKGIWITHVRRLKRANDPALWPKVPATFGLMELGILTATQVRHLQWDLPNDWSKSPYSTFQEIWIDFETYGDVKQAAYLYFDFYNGAMATNQCSHLVEAMDHILSLSDAGQPIRAVVLMGGSYFSNGIALNVIEASPSPAAESWFNINRIDDVVHHLLHEFPTRDILTIAGVRGNAAAGGCALATACDLVIAGSEVVLNPAYRGVGLYGSEYHSLSYPGRCGAAKAKEILRSMTPMTPFEARSLGLFDHVFPGSGTILNKRIRNHVAVVVKSGKAGRALWRSKLDMSPSALAAARAAELNEMSKDFYSPRSTRYHTRRFNFVRKVKATQTPLRFATHRRFDANDLDEEECDSFDEVEHYQKMQENALLRHLQERLAQLNPASVNKSLEITVPPFLPSEKNAENMFSCYYPPTEYITSPSVLSTSPSSLYIPLPAKLASGV</sequence>
<dbReference type="InterPro" id="IPR011034">
    <property type="entry name" value="Formyl_transferase-like_C_sf"/>
</dbReference>
<evidence type="ECO:0000313" key="5">
    <source>
        <dbReference type="EMBL" id="KAF2429292.1"/>
    </source>
</evidence>
<keyword evidence="2" id="KW-0843">Virulence</keyword>
<evidence type="ECO:0000256" key="3">
    <source>
        <dbReference type="RuleBase" id="RU003707"/>
    </source>
</evidence>
<dbReference type="Proteomes" id="UP000800235">
    <property type="component" value="Unassembled WGS sequence"/>
</dbReference>
<comment type="caution">
    <text evidence="5">The sequence shown here is derived from an EMBL/GenBank/DDBJ whole genome shotgun (WGS) entry which is preliminary data.</text>
</comment>
<dbReference type="CDD" id="cd08650">
    <property type="entry name" value="FMT_core_HypX_N"/>
    <property type="match status" value="1"/>
</dbReference>
<protein>
    <submittedName>
        <fullName evidence="5">ClpP/crotonase</fullName>
    </submittedName>
</protein>
<dbReference type="SUPFAM" id="SSF53328">
    <property type="entry name" value="Formyltransferase"/>
    <property type="match status" value="1"/>
</dbReference>
<dbReference type="InterPro" id="IPR005793">
    <property type="entry name" value="Formyl_trans_C"/>
</dbReference>
<evidence type="ECO:0000313" key="6">
    <source>
        <dbReference type="Proteomes" id="UP000800235"/>
    </source>
</evidence>
<organism evidence="5 6">
    <name type="scientific">Tothia fuscella</name>
    <dbReference type="NCBI Taxonomy" id="1048955"/>
    <lineage>
        <taxon>Eukaryota</taxon>
        <taxon>Fungi</taxon>
        <taxon>Dikarya</taxon>
        <taxon>Ascomycota</taxon>
        <taxon>Pezizomycotina</taxon>
        <taxon>Dothideomycetes</taxon>
        <taxon>Pleosporomycetidae</taxon>
        <taxon>Venturiales</taxon>
        <taxon>Cylindrosympodiaceae</taxon>
        <taxon>Tothia</taxon>
    </lineage>
</organism>
<evidence type="ECO:0000256" key="1">
    <source>
        <dbReference type="ARBA" id="ARBA00004685"/>
    </source>
</evidence>
<dbReference type="PANTHER" id="PTHR43388:SF1">
    <property type="entry name" value="HYDROGENASE MATURATION FACTOR HOXX"/>
    <property type="match status" value="1"/>
</dbReference>
<keyword evidence="6" id="KW-1185">Reference proteome</keyword>
<name>A0A9P4TXX4_9PEZI</name>
<dbReference type="PROSITE" id="PS00166">
    <property type="entry name" value="ENOYL_COA_HYDRATASE"/>
    <property type="match status" value="1"/>
</dbReference>
<dbReference type="InterPro" id="IPR018376">
    <property type="entry name" value="Enoyl-CoA_hyd/isom_CS"/>
</dbReference>
<dbReference type="PANTHER" id="PTHR43388">
    <property type="entry name" value="HYDROGENASE MATURATION FACTOR HOXX"/>
    <property type="match status" value="1"/>
</dbReference>
<dbReference type="SUPFAM" id="SSF52096">
    <property type="entry name" value="ClpP/crotonase"/>
    <property type="match status" value="1"/>
</dbReference>
<dbReference type="GO" id="GO:0003824">
    <property type="term" value="F:catalytic activity"/>
    <property type="evidence" value="ECO:0007669"/>
    <property type="project" value="InterPro"/>
</dbReference>
<dbReference type="Pfam" id="PF02911">
    <property type="entry name" value="Formyl_trans_C"/>
    <property type="match status" value="1"/>
</dbReference>
<dbReference type="CDD" id="cd08701">
    <property type="entry name" value="FMT_C_HypX"/>
    <property type="match status" value="1"/>
</dbReference>
<evidence type="ECO:0000256" key="2">
    <source>
        <dbReference type="ARBA" id="ARBA00023026"/>
    </source>
</evidence>
<dbReference type="CDD" id="cd06558">
    <property type="entry name" value="crotonase-like"/>
    <property type="match status" value="1"/>
</dbReference>
<dbReference type="EMBL" id="MU007048">
    <property type="protein sequence ID" value="KAF2429292.1"/>
    <property type="molecule type" value="Genomic_DNA"/>
</dbReference>
<dbReference type="OrthoDB" id="5126881at2759"/>
<evidence type="ECO:0000259" key="4">
    <source>
        <dbReference type="Pfam" id="PF02911"/>
    </source>
</evidence>
<dbReference type="InterPro" id="IPR001753">
    <property type="entry name" value="Enoyl-CoA_hydra/iso"/>
</dbReference>
<feature type="domain" description="Formyl transferase C-terminal" evidence="4">
    <location>
        <begin position="234"/>
        <end position="324"/>
    </location>
</feature>
<gene>
    <name evidence="5" type="ORF">EJ08DRAFT_661826</name>
</gene>
<reference evidence="5" key="1">
    <citation type="journal article" date="2020" name="Stud. Mycol.">
        <title>101 Dothideomycetes genomes: a test case for predicting lifestyles and emergence of pathogens.</title>
        <authorList>
            <person name="Haridas S."/>
            <person name="Albert R."/>
            <person name="Binder M."/>
            <person name="Bloem J."/>
            <person name="Labutti K."/>
            <person name="Salamov A."/>
            <person name="Andreopoulos B."/>
            <person name="Baker S."/>
            <person name="Barry K."/>
            <person name="Bills G."/>
            <person name="Bluhm B."/>
            <person name="Cannon C."/>
            <person name="Castanera R."/>
            <person name="Culley D."/>
            <person name="Daum C."/>
            <person name="Ezra D."/>
            <person name="Gonzalez J."/>
            <person name="Henrissat B."/>
            <person name="Kuo A."/>
            <person name="Liang C."/>
            <person name="Lipzen A."/>
            <person name="Lutzoni F."/>
            <person name="Magnuson J."/>
            <person name="Mondo S."/>
            <person name="Nolan M."/>
            <person name="Ohm R."/>
            <person name="Pangilinan J."/>
            <person name="Park H.-J."/>
            <person name="Ramirez L."/>
            <person name="Alfaro M."/>
            <person name="Sun H."/>
            <person name="Tritt A."/>
            <person name="Yoshinaga Y."/>
            <person name="Zwiers L.-H."/>
            <person name="Turgeon B."/>
            <person name="Goodwin S."/>
            <person name="Spatafora J."/>
            <person name="Crous P."/>
            <person name="Grigoriev I."/>
        </authorList>
    </citation>
    <scope>NUCLEOTIDE SEQUENCE</scope>
    <source>
        <strain evidence="5">CBS 130266</strain>
    </source>
</reference>
<dbReference type="InterPro" id="IPR036477">
    <property type="entry name" value="Formyl_transf_N_sf"/>
</dbReference>
<dbReference type="SUPFAM" id="SSF50486">
    <property type="entry name" value="FMT C-terminal domain-like"/>
    <property type="match status" value="1"/>
</dbReference>
<accession>A0A9P4TXX4</accession>
<dbReference type="Gene3D" id="3.40.50.12230">
    <property type="match status" value="1"/>
</dbReference>
<dbReference type="Gene3D" id="3.90.226.10">
    <property type="entry name" value="2-enoyl-CoA Hydratase, Chain A, domain 1"/>
    <property type="match status" value="1"/>
</dbReference>